<evidence type="ECO:0000313" key="3">
    <source>
        <dbReference type="Proteomes" id="UP000672657"/>
    </source>
</evidence>
<name>A0ABN7Q8D7_9BURK</name>
<dbReference type="RefSeq" id="WP_211956699.1">
    <property type="nucleotide sequence ID" value="NZ_CAJPVI010000044.1"/>
</dbReference>
<gene>
    <name evidence="2" type="ORF">LMG26411_05849</name>
</gene>
<sequence>MQKPYRFLGGLVFFVVMNAHAQDVVLSISNGSKVIFSDPVSKKEKKLFEQGWKTVIAITPKGEKFNLLPQERLSKLGGTIFSGPTDSRVSPSGKYIVLPIIRSGILDYEPREKDPSVSSRQYCPVLATETGCLLSNQTGGICGGEWDKEKDLWVVGLGDRVDEATDAMIKLQFKPVNQLWLEFRDSQEFKPTRYKLSDRISDDLGVGNLVACHPPSRENMDVYGWIANQLRIEGRISDAVFIERRFRKIR</sequence>
<organism evidence="2 3">
    <name type="scientific">Cupriavidus numazuensis</name>
    <dbReference type="NCBI Taxonomy" id="221992"/>
    <lineage>
        <taxon>Bacteria</taxon>
        <taxon>Pseudomonadati</taxon>
        <taxon>Pseudomonadota</taxon>
        <taxon>Betaproteobacteria</taxon>
        <taxon>Burkholderiales</taxon>
        <taxon>Burkholderiaceae</taxon>
        <taxon>Cupriavidus</taxon>
    </lineage>
</organism>
<accession>A0ABN7Q8D7</accession>
<evidence type="ECO:0000256" key="1">
    <source>
        <dbReference type="SAM" id="SignalP"/>
    </source>
</evidence>
<comment type="caution">
    <text evidence="2">The sequence shown here is derived from an EMBL/GenBank/DDBJ whole genome shotgun (WGS) entry which is preliminary data.</text>
</comment>
<feature type="signal peptide" evidence="1">
    <location>
        <begin position="1"/>
        <end position="21"/>
    </location>
</feature>
<feature type="chain" id="PRO_5047041799" evidence="1">
    <location>
        <begin position="22"/>
        <end position="250"/>
    </location>
</feature>
<protein>
    <submittedName>
        <fullName evidence="2">Uncharacterized protein</fullName>
    </submittedName>
</protein>
<dbReference type="EMBL" id="CAJPVI010000044">
    <property type="protein sequence ID" value="CAG2158128.1"/>
    <property type="molecule type" value="Genomic_DNA"/>
</dbReference>
<dbReference type="Proteomes" id="UP000672657">
    <property type="component" value="Unassembled WGS sequence"/>
</dbReference>
<evidence type="ECO:0000313" key="2">
    <source>
        <dbReference type="EMBL" id="CAG2158128.1"/>
    </source>
</evidence>
<reference evidence="2 3" key="1">
    <citation type="submission" date="2021-03" db="EMBL/GenBank/DDBJ databases">
        <authorList>
            <person name="Peeters C."/>
        </authorList>
    </citation>
    <scope>NUCLEOTIDE SEQUENCE [LARGE SCALE GENOMIC DNA]</scope>
    <source>
        <strain evidence="2 3">LMG 26411</strain>
    </source>
</reference>
<proteinExistence type="predicted"/>
<keyword evidence="1" id="KW-0732">Signal</keyword>
<keyword evidence="3" id="KW-1185">Reference proteome</keyword>